<accession>A0ABR2D3D7</accession>
<organism evidence="4 5">
    <name type="scientific">Hibiscus sabdariffa</name>
    <name type="common">roselle</name>
    <dbReference type="NCBI Taxonomy" id="183260"/>
    <lineage>
        <taxon>Eukaryota</taxon>
        <taxon>Viridiplantae</taxon>
        <taxon>Streptophyta</taxon>
        <taxon>Embryophyta</taxon>
        <taxon>Tracheophyta</taxon>
        <taxon>Spermatophyta</taxon>
        <taxon>Magnoliopsida</taxon>
        <taxon>eudicotyledons</taxon>
        <taxon>Gunneridae</taxon>
        <taxon>Pentapetalae</taxon>
        <taxon>rosids</taxon>
        <taxon>malvids</taxon>
        <taxon>Malvales</taxon>
        <taxon>Malvaceae</taxon>
        <taxon>Malvoideae</taxon>
        <taxon>Hibiscus</taxon>
    </lineage>
</organism>
<dbReference type="Pfam" id="PF00646">
    <property type="entry name" value="F-box"/>
    <property type="match status" value="1"/>
</dbReference>
<dbReference type="InterPro" id="IPR050796">
    <property type="entry name" value="SCF_F-box_component"/>
</dbReference>
<comment type="caution">
    <text evidence="4">The sequence shown here is derived from an EMBL/GenBank/DDBJ whole genome shotgun (WGS) entry which is preliminary data.</text>
</comment>
<feature type="transmembrane region" description="Helical" evidence="2">
    <location>
        <begin position="199"/>
        <end position="220"/>
    </location>
</feature>
<proteinExistence type="predicted"/>
<keyword evidence="2" id="KW-1133">Transmembrane helix</keyword>
<dbReference type="Gene3D" id="1.20.1280.50">
    <property type="match status" value="1"/>
</dbReference>
<evidence type="ECO:0000313" key="5">
    <source>
        <dbReference type="Proteomes" id="UP001472677"/>
    </source>
</evidence>
<keyword evidence="2" id="KW-0472">Membrane</keyword>
<dbReference type="EMBL" id="JBBPBM010000036">
    <property type="protein sequence ID" value="KAK8529286.1"/>
    <property type="molecule type" value="Genomic_DNA"/>
</dbReference>
<dbReference type="SUPFAM" id="SSF81383">
    <property type="entry name" value="F-box domain"/>
    <property type="match status" value="1"/>
</dbReference>
<dbReference type="SMART" id="SM00256">
    <property type="entry name" value="FBOX"/>
    <property type="match status" value="1"/>
</dbReference>
<dbReference type="PANTHER" id="PTHR31672:SF12">
    <property type="entry name" value="F-BOX DOMAIN-CONTAINING PROTEIN"/>
    <property type="match status" value="1"/>
</dbReference>
<dbReference type="CDD" id="cd22157">
    <property type="entry name" value="F-box_AtFBW1-like"/>
    <property type="match status" value="1"/>
</dbReference>
<dbReference type="InterPro" id="IPR001810">
    <property type="entry name" value="F-box_dom"/>
</dbReference>
<evidence type="ECO:0000313" key="4">
    <source>
        <dbReference type="EMBL" id="KAK8529286.1"/>
    </source>
</evidence>
<keyword evidence="5" id="KW-1185">Reference proteome</keyword>
<keyword evidence="2" id="KW-0812">Transmembrane</keyword>
<evidence type="ECO:0000256" key="2">
    <source>
        <dbReference type="SAM" id="Phobius"/>
    </source>
</evidence>
<reference evidence="4 5" key="1">
    <citation type="journal article" date="2024" name="G3 (Bethesda)">
        <title>Genome assembly of Hibiscus sabdariffa L. provides insights into metabolisms of medicinal natural products.</title>
        <authorList>
            <person name="Kim T."/>
        </authorList>
    </citation>
    <scope>NUCLEOTIDE SEQUENCE [LARGE SCALE GENOMIC DNA]</scope>
    <source>
        <strain evidence="4">TK-2024</strain>
        <tissue evidence="4">Old leaves</tissue>
    </source>
</reference>
<feature type="domain" description="F-box" evidence="3">
    <location>
        <begin position="112"/>
        <end position="152"/>
    </location>
</feature>
<dbReference type="InterPro" id="IPR036047">
    <property type="entry name" value="F-box-like_dom_sf"/>
</dbReference>
<dbReference type="PANTHER" id="PTHR31672">
    <property type="entry name" value="BNACNNG10540D PROTEIN"/>
    <property type="match status" value="1"/>
</dbReference>
<evidence type="ECO:0000256" key="1">
    <source>
        <dbReference type="SAM" id="MobiDB-lite"/>
    </source>
</evidence>
<dbReference type="Proteomes" id="UP001472677">
    <property type="component" value="Unassembled WGS sequence"/>
</dbReference>
<protein>
    <recommendedName>
        <fullName evidence="3">F-box domain-containing protein</fullName>
    </recommendedName>
</protein>
<gene>
    <name evidence="4" type="ORF">V6N12_060071</name>
</gene>
<feature type="region of interest" description="Disordered" evidence="1">
    <location>
        <begin position="73"/>
        <end position="94"/>
    </location>
</feature>
<name>A0ABR2D3D7_9ROSI</name>
<sequence>MEELAMLRQVIAQLQELLQLYGSPPPSHFPLLHFQPLPHHHHRYLPNVDDTSADNYCSFAMAAGKSGSCKMLESFEPPPSKKSRKERNQEKLHFSTDKPEVEVLDQDIWKEFPEDLFEAVIARLPIATFFCFRSVCCKWNSLLDSQTFAQRCAEIPQRNPWFYAFTHDNGNVGSMCYDPSMRKWHHPTFKRAKPLLIRLHLLVVWFVFLTLVIGNSMSAIL</sequence>
<evidence type="ECO:0000259" key="3">
    <source>
        <dbReference type="SMART" id="SM00256"/>
    </source>
</evidence>